<dbReference type="InterPro" id="IPR012334">
    <property type="entry name" value="Pectin_lyas_fold"/>
</dbReference>
<sequence length="459" mass="46764">MLNRRSVLAGLAGAGGALIGAAGPGLGAAAAGFETASIRGSIDATELGVFPGTYDDQSKAFGRMLEAAADRGMPIALPAGNYVVSNVTLPRRVVLTGTPGTTRIIYGGDGHLFAAEGADHIEFSGLVIDGANRWLSEQVQGMIDARRVGRLVIDGCSLIGSGKNAVALERVGGRIERSTITGAAEAAIYSVDAQGLSIADNEIADCGNGGILIHRWQAGEDGTMVTGNRIRRIAARNGGTGQYGNGINVFRAAGVIVSGNSLSDCAFSAIRSNSGSNIQVSGNTCLRSGETAIYSEFAFEGAVISNNIVDGAANGISIVNFNEGGRMGVCSGNVVRNLSEKGPYPADSPGFGVGITAEADTAITGNIIENAPLYGMHLGWGPFLRNVTATGNVIRKAGTGIAVSVVEGAGAVVISDNVISDVQHGAIVGHRWADAATGDLARIGNDGHAHLTVERNHVG</sequence>
<evidence type="ECO:0000313" key="3">
    <source>
        <dbReference type="Proteomes" id="UP000182840"/>
    </source>
</evidence>
<organism evidence="2 3">
    <name type="scientific">Aquibium oceanicum</name>
    <dbReference type="NCBI Taxonomy" id="1670800"/>
    <lineage>
        <taxon>Bacteria</taxon>
        <taxon>Pseudomonadati</taxon>
        <taxon>Pseudomonadota</taxon>
        <taxon>Alphaproteobacteria</taxon>
        <taxon>Hyphomicrobiales</taxon>
        <taxon>Phyllobacteriaceae</taxon>
        <taxon>Aquibium</taxon>
    </lineage>
</organism>
<dbReference type="Gene3D" id="2.160.20.10">
    <property type="entry name" value="Single-stranded right-handed beta-helix, Pectin lyase-like"/>
    <property type="match status" value="1"/>
</dbReference>
<dbReference type="InterPro" id="IPR011050">
    <property type="entry name" value="Pectin_lyase_fold/virulence"/>
</dbReference>
<dbReference type="InterPro" id="IPR022444">
    <property type="entry name" value="Cofactor-bd_rpt"/>
</dbReference>
<reference evidence="3" key="1">
    <citation type="submission" date="2016-11" db="EMBL/GenBank/DDBJ databases">
        <title>Mesorhizobium oceanicum sp. nov., isolated from deep seawater in South China Sea.</title>
        <authorList>
            <person name="Fu G.-Y."/>
        </authorList>
    </citation>
    <scope>NUCLEOTIDE SEQUENCE [LARGE SCALE GENOMIC DNA]</scope>
    <source>
        <strain evidence="3">B7</strain>
    </source>
</reference>
<feature type="domain" description="Right handed beta helix" evidence="1">
    <location>
        <begin position="165"/>
        <end position="320"/>
    </location>
</feature>
<dbReference type="SUPFAM" id="SSF51126">
    <property type="entry name" value="Pectin lyase-like"/>
    <property type="match status" value="1"/>
</dbReference>
<dbReference type="NCBIfam" id="TIGR03808">
    <property type="entry name" value="RR_plus_rpt_1"/>
    <property type="match status" value="1"/>
</dbReference>
<dbReference type="STRING" id="1670800.BSQ44_08975"/>
<accession>A0A1L3SYK3</accession>
<keyword evidence="3" id="KW-1185">Reference proteome</keyword>
<dbReference type="OrthoDB" id="9788772at2"/>
<dbReference type="NCBIfam" id="TIGR03807">
    <property type="entry name" value="RR_fam_repeat"/>
    <property type="match status" value="2"/>
</dbReference>
<dbReference type="Proteomes" id="UP000182840">
    <property type="component" value="Chromosome"/>
</dbReference>
<dbReference type="InterPro" id="IPR022388">
    <property type="entry name" value="CHP03808"/>
</dbReference>
<proteinExistence type="predicted"/>
<dbReference type="Pfam" id="PF13229">
    <property type="entry name" value="Beta_helix"/>
    <property type="match status" value="1"/>
</dbReference>
<dbReference type="AlphaFoldDB" id="A0A1L3SYK3"/>
<name>A0A1L3SYK3_9HYPH</name>
<dbReference type="KEGG" id="meso:BSQ44_08975"/>
<evidence type="ECO:0000259" key="1">
    <source>
        <dbReference type="Pfam" id="PF13229"/>
    </source>
</evidence>
<dbReference type="SMART" id="SM00710">
    <property type="entry name" value="PbH1"/>
    <property type="match status" value="10"/>
</dbReference>
<dbReference type="RefSeq" id="WP_072607953.1">
    <property type="nucleotide sequence ID" value="NZ_CP018171.1"/>
</dbReference>
<protein>
    <submittedName>
        <fullName evidence="2">Tat protein</fullName>
    </submittedName>
</protein>
<gene>
    <name evidence="2" type="ORF">BSQ44_08975</name>
</gene>
<evidence type="ECO:0000313" key="2">
    <source>
        <dbReference type="EMBL" id="APH74496.1"/>
    </source>
</evidence>
<dbReference type="InterPro" id="IPR039448">
    <property type="entry name" value="Beta_helix"/>
</dbReference>
<dbReference type="PROSITE" id="PS51318">
    <property type="entry name" value="TAT"/>
    <property type="match status" value="1"/>
</dbReference>
<dbReference type="EMBL" id="CP018171">
    <property type="protein sequence ID" value="APH74496.1"/>
    <property type="molecule type" value="Genomic_DNA"/>
</dbReference>
<dbReference type="InterPro" id="IPR006626">
    <property type="entry name" value="PbH1"/>
</dbReference>
<dbReference type="InterPro" id="IPR006311">
    <property type="entry name" value="TAT_signal"/>
</dbReference>